<evidence type="ECO:0000256" key="7">
    <source>
        <dbReference type="RuleBase" id="RU362065"/>
    </source>
</evidence>
<dbReference type="SUPFAM" id="SSF64518">
    <property type="entry name" value="Phase 1 flagellin"/>
    <property type="match status" value="1"/>
</dbReference>
<evidence type="ECO:0000259" key="10">
    <source>
        <dbReference type="Pfam" id="PF22638"/>
    </source>
</evidence>
<dbReference type="PANTHER" id="PTHR30033">
    <property type="entry name" value="FLAGELLAR HOOK-ASSOCIATED PROTEIN 1"/>
    <property type="match status" value="1"/>
</dbReference>
<dbReference type="NCBIfam" id="TIGR02492">
    <property type="entry name" value="flgK_ends"/>
    <property type="match status" value="1"/>
</dbReference>
<dbReference type="PRINTS" id="PR01005">
    <property type="entry name" value="FLGHOOKAP1"/>
</dbReference>
<evidence type="ECO:0000256" key="2">
    <source>
        <dbReference type="ARBA" id="ARBA00004613"/>
    </source>
</evidence>
<accession>A0A653A4C7</accession>
<gene>
    <name evidence="7" type="primary">flgK</name>
    <name evidence="11" type="ORF">TRIP_B200652</name>
</gene>
<dbReference type="AlphaFoldDB" id="A0A653A4C7"/>
<dbReference type="InterPro" id="IPR002371">
    <property type="entry name" value="FlgK"/>
</dbReference>
<dbReference type="GO" id="GO:0009424">
    <property type="term" value="C:bacterial-type flagellum hook"/>
    <property type="evidence" value="ECO:0007669"/>
    <property type="project" value="UniProtKB-UniRule"/>
</dbReference>
<keyword evidence="6 7" id="KW-0975">Bacterial flagellum</keyword>
<keyword evidence="11" id="KW-0966">Cell projection</keyword>
<dbReference type="EMBL" id="UPXX01000013">
    <property type="protein sequence ID" value="VBB42512.1"/>
    <property type="molecule type" value="Genomic_DNA"/>
</dbReference>
<comment type="similarity">
    <text evidence="3 7">Belongs to the flagella basal body rod proteins family.</text>
</comment>
<dbReference type="InterPro" id="IPR053927">
    <property type="entry name" value="FlgK_helical"/>
</dbReference>
<name>A0A653A4C7_UNCDX</name>
<dbReference type="PANTHER" id="PTHR30033:SF1">
    <property type="entry name" value="FLAGELLAR HOOK-ASSOCIATED PROTEIN 1"/>
    <property type="match status" value="1"/>
</dbReference>
<keyword evidence="11" id="KW-0282">Flagellum</keyword>
<dbReference type="GO" id="GO:0044780">
    <property type="term" value="P:bacterial-type flagellum assembly"/>
    <property type="evidence" value="ECO:0007669"/>
    <property type="project" value="InterPro"/>
</dbReference>
<protein>
    <recommendedName>
        <fullName evidence="4 7">Flagellar hook-associated protein 1</fullName>
        <shortName evidence="7">HAP1</shortName>
    </recommendedName>
</protein>
<dbReference type="InterPro" id="IPR001444">
    <property type="entry name" value="Flag_bb_rod_N"/>
</dbReference>
<evidence type="ECO:0000256" key="6">
    <source>
        <dbReference type="ARBA" id="ARBA00023143"/>
    </source>
</evidence>
<evidence type="ECO:0000256" key="1">
    <source>
        <dbReference type="ARBA" id="ARBA00004365"/>
    </source>
</evidence>
<dbReference type="Pfam" id="PF22638">
    <property type="entry name" value="FlgK_D1"/>
    <property type="match status" value="1"/>
</dbReference>
<evidence type="ECO:0000259" key="8">
    <source>
        <dbReference type="Pfam" id="PF00460"/>
    </source>
</evidence>
<keyword evidence="11" id="KW-0969">Cilium</keyword>
<dbReference type="Pfam" id="PF06429">
    <property type="entry name" value="Flg_bbr_C"/>
    <property type="match status" value="1"/>
</dbReference>
<comment type="subcellular location">
    <subcellularLocation>
        <location evidence="1 7">Bacterial flagellum</location>
    </subcellularLocation>
    <subcellularLocation>
        <location evidence="2 7">Secreted</location>
    </subcellularLocation>
</comment>
<evidence type="ECO:0000256" key="5">
    <source>
        <dbReference type="ARBA" id="ARBA00022525"/>
    </source>
</evidence>
<dbReference type="GO" id="GO:0005198">
    <property type="term" value="F:structural molecule activity"/>
    <property type="evidence" value="ECO:0007669"/>
    <property type="project" value="UniProtKB-UniRule"/>
</dbReference>
<feature type="domain" description="Flagellar basal-body/hook protein C-terminal" evidence="9">
    <location>
        <begin position="427"/>
        <end position="465"/>
    </location>
</feature>
<evidence type="ECO:0000256" key="4">
    <source>
        <dbReference type="ARBA" id="ARBA00016244"/>
    </source>
</evidence>
<dbReference type="InterPro" id="IPR010930">
    <property type="entry name" value="Flg_bb/hook_C_dom"/>
</dbReference>
<dbReference type="Pfam" id="PF00460">
    <property type="entry name" value="Flg_bb_rod"/>
    <property type="match status" value="1"/>
</dbReference>
<feature type="domain" description="Flagellar basal body rod protein N-terminal" evidence="8">
    <location>
        <begin position="11"/>
        <end position="38"/>
    </location>
</feature>
<proteinExistence type="inferred from homology"/>
<evidence type="ECO:0000313" key="11">
    <source>
        <dbReference type="EMBL" id="VBB42512.1"/>
    </source>
</evidence>
<sequence length="467" mass="50074">MSSDIYSILHAAKGALTAQQLGISVTGHNIANANTPGYSRQRLVLETEVPQSNNPGQIGRGVKAAEVKRFHDRFIGLQLNDANQALGRWEAQAEVMNKVETFFNGDQISEAMNQFWNAWDDLANNPGGQAERLVLLAKGQQLADNISRLHGNLSDIRMNDVAVVVDAAVETVNRIAGEIADLNQKILTAEAGGQNANDHRDQRDALVAEISAILDVSSFEDNGGSVALLLADGRPLVEKSLTWDLGIRKDESGLQRIIWEDPSGNELDATDEISGGRLKGLLEGRDQVSQYLANLDTFAKGLIEEINGLHRTGYGLTIDHGSGIPCTGIDFFSGDSASAMVVNEALLEDAGLIAAAADAEGVPGDNRIAVALANLRYKAVLNESTCTFGDYLNAVVSDLGSAVAQTGANEEHQSSLVSYLKTYRESVSGVSIDEEMIALVQYQHAYAASARLISTVDEMLQTLLTIL</sequence>
<evidence type="ECO:0000259" key="9">
    <source>
        <dbReference type="Pfam" id="PF06429"/>
    </source>
</evidence>
<keyword evidence="5 7" id="KW-0964">Secreted</keyword>
<dbReference type="GO" id="GO:0005576">
    <property type="term" value="C:extracellular region"/>
    <property type="evidence" value="ECO:0007669"/>
    <property type="project" value="UniProtKB-SubCell"/>
</dbReference>
<feature type="domain" description="Flagellar hook-associated protein FlgK helical" evidence="10">
    <location>
        <begin position="97"/>
        <end position="321"/>
    </location>
</feature>
<evidence type="ECO:0000256" key="3">
    <source>
        <dbReference type="ARBA" id="ARBA00009677"/>
    </source>
</evidence>
<organism evidence="11">
    <name type="scientific">Uncultured Desulfatiglans sp</name>
    <dbReference type="NCBI Taxonomy" id="1748965"/>
    <lineage>
        <taxon>Bacteria</taxon>
        <taxon>Pseudomonadati</taxon>
        <taxon>Thermodesulfobacteriota</taxon>
        <taxon>Desulfobacteria</taxon>
        <taxon>Desulfatiglandales</taxon>
        <taxon>Desulfatiglandaceae</taxon>
        <taxon>Desulfatiglans</taxon>
        <taxon>environmental samples</taxon>
    </lineage>
</organism>
<reference evidence="11" key="1">
    <citation type="submission" date="2018-07" db="EMBL/GenBank/DDBJ databases">
        <authorList>
            <consortium name="Genoscope - CEA"/>
            <person name="William W."/>
        </authorList>
    </citation>
    <scope>NUCLEOTIDE SEQUENCE</scope>
    <source>
        <strain evidence="11">IK1</strain>
    </source>
</reference>